<dbReference type="Gene3D" id="3.30.70.100">
    <property type="match status" value="1"/>
</dbReference>
<comment type="caution">
    <text evidence="2">The sequence shown here is derived from an EMBL/GenBank/DDBJ whole genome shotgun (WGS) entry which is preliminary data.</text>
</comment>
<organism evidence="2 3">
    <name type="scientific">Psychrobacter aquaticus CMS 56</name>
    <dbReference type="NCBI Taxonomy" id="1354303"/>
    <lineage>
        <taxon>Bacteria</taxon>
        <taxon>Pseudomonadati</taxon>
        <taxon>Pseudomonadota</taxon>
        <taxon>Gammaproteobacteria</taxon>
        <taxon>Moraxellales</taxon>
        <taxon>Moraxellaceae</taxon>
        <taxon>Psychrobacter</taxon>
    </lineage>
</organism>
<dbReference type="GO" id="GO:0009882">
    <property type="term" value="F:blue light photoreceptor activity"/>
    <property type="evidence" value="ECO:0007669"/>
    <property type="project" value="InterPro"/>
</dbReference>
<dbReference type="Pfam" id="PF04940">
    <property type="entry name" value="BLUF"/>
    <property type="match status" value="1"/>
</dbReference>
<dbReference type="GO" id="GO:0071949">
    <property type="term" value="F:FAD binding"/>
    <property type="evidence" value="ECO:0007669"/>
    <property type="project" value="InterPro"/>
</dbReference>
<dbReference type="InterPro" id="IPR036046">
    <property type="entry name" value="Acylphosphatase-like_dom_sf"/>
</dbReference>
<dbReference type="Proteomes" id="UP000016761">
    <property type="component" value="Unassembled WGS sequence"/>
</dbReference>
<evidence type="ECO:0000259" key="1">
    <source>
        <dbReference type="PROSITE" id="PS50925"/>
    </source>
</evidence>
<dbReference type="RefSeq" id="WP_021813036.1">
    <property type="nucleotide sequence ID" value="NZ_AUSW01000011.1"/>
</dbReference>
<dbReference type="STRING" id="1354303.M917_0368"/>
<name>U4TE57_9GAMM</name>
<dbReference type="AlphaFoldDB" id="U4TE57"/>
<evidence type="ECO:0000313" key="3">
    <source>
        <dbReference type="Proteomes" id="UP000016761"/>
    </source>
</evidence>
<reference evidence="2 3" key="1">
    <citation type="journal article" date="2013" name="Genome Announc.">
        <title>Draft Genome Sequence of Psychrobacter aquaticus Strain CMS 56T, Isolated from a Cyanobacterial Mat Sample Collected from Water Bodies in the McMurdo Dry Valley Region of Antarctica.</title>
        <authorList>
            <person name="Reddy G.S."/>
            <person name="Ara S."/>
            <person name="Singh A."/>
            <person name="Kumar Pinnaka A."/>
            <person name="Shivaji S."/>
        </authorList>
    </citation>
    <scope>NUCLEOTIDE SEQUENCE [LARGE SCALE GENOMIC DNA]</scope>
    <source>
        <strain evidence="2 3">CMS 56</strain>
    </source>
</reference>
<dbReference type="OrthoDB" id="557705at2"/>
<keyword evidence="3" id="KW-1185">Reference proteome</keyword>
<dbReference type="SUPFAM" id="SSF54975">
    <property type="entry name" value="Acylphosphatase/BLUF domain-like"/>
    <property type="match status" value="1"/>
</dbReference>
<gene>
    <name evidence="2" type="ORF">M917_0368</name>
</gene>
<accession>U4TE57</accession>
<dbReference type="eggNOG" id="COG3804">
    <property type="taxonomic scope" value="Bacteria"/>
</dbReference>
<dbReference type="SMART" id="SM01034">
    <property type="entry name" value="BLUF"/>
    <property type="match status" value="1"/>
</dbReference>
<dbReference type="PROSITE" id="PS50925">
    <property type="entry name" value="BLUF"/>
    <property type="match status" value="1"/>
</dbReference>
<evidence type="ECO:0000313" key="2">
    <source>
        <dbReference type="EMBL" id="ERL56738.1"/>
    </source>
</evidence>
<sequence length="174" mass="20277">MESVDLSELNRLKMLHGEHIILRLTYISRYNNDNPNGEVTRILDQAQQNNERNGITGALVFNHNYFLQSIEGARPVINELLRKLVKDNRHHALQIIECCEVEQRRWSKWSMKYLIPSEENKGLALKFSTGTQFNPYLMSTNQIMMLIDALSEIQEQEQAEESVSKKKKPWFSIG</sequence>
<proteinExistence type="predicted"/>
<dbReference type="EMBL" id="AUSW01000011">
    <property type="protein sequence ID" value="ERL56738.1"/>
    <property type="molecule type" value="Genomic_DNA"/>
</dbReference>
<dbReference type="InterPro" id="IPR007024">
    <property type="entry name" value="BLUF_domain"/>
</dbReference>
<dbReference type="PATRIC" id="fig|1354303.4.peg.361"/>
<feature type="domain" description="BLUF" evidence="1">
    <location>
        <begin position="21"/>
        <end position="112"/>
    </location>
</feature>
<protein>
    <recommendedName>
        <fullName evidence="1">BLUF domain-containing protein</fullName>
    </recommendedName>
</protein>